<dbReference type="Gene3D" id="3.40.190.10">
    <property type="entry name" value="Periplasmic binding protein-like II"/>
    <property type="match status" value="2"/>
</dbReference>
<organism evidence="1 2">
    <name type="scientific">Paenibacillus terrae (strain HPL-003)</name>
    <dbReference type="NCBI Taxonomy" id="985665"/>
    <lineage>
        <taxon>Bacteria</taxon>
        <taxon>Bacillati</taxon>
        <taxon>Bacillota</taxon>
        <taxon>Bacilli</taxon>
        <taxon>Bacillales</taxon>
        <taxon>Paenibacillaceae</taxon>
        <taxon>Paenibacillus</taxon>
    </lineage>
</organism>
<dbReference type="EMBL" id="CP003107">
    <property type="protein sequence ID" value="AET61029.1"/>
    <property type="molecule type" value="Genomic_DNA"/>
</dbReference>
<dbReference type="SUPFAM" id="SSF53850">
    <property type="entry name" value="Periplasmic binding protein-like II"/>
    <property type="match status" value="1"/>
</dbReference>
<sequence length="54" mass="5811">MGTSLSADLDKAGINWDYTTSLTEKQGGTFAAADSLVMLRTAKNKELASELIKF</sequence>
<dbReference type="KEGG" id="pta:HPL003_21495"/>
<dbReference type="Proteomes" id="UP000005876">
    <property type="component" value="Chromosome"/>
</dbReference>
<gene>
    <name evidence="1" type="ordered locus">HPL003_21495</name>
</gene>
<dbReference type="STRING" id="985665.HPL003_21495"/>
<dbReference type="AlphaFoldDB" id="G7VPN1"/>
<evidence type="ECO:0000313" key="2">
    <source>
        <dbReference type="Proteomes" id="UP000005876"/>
    </source>
</evidence>
<evidence type="ECO:0000313" key="1">
    <source>
        <dbReference type="EMBL" id="AET61029.1"/>
    </source>
</evidence>
<dbReference type="HOGENOM" id="CLU_3046147_0_0_9"/>
<reference key="2">
    <citation type="submission" date="2011-11" db="EMBL/GenBank/DDBJ databases">
        <authorList>
            <person name="Shin S.H."/>
            <person name="Kim S."/>
            <person name="Kim J.Y."/>
        </authorList>
    </citation>
    <scope>NUCLEOTIDE SEQUENCE</scope>
    <source>
        <strain>HPL-003</strain>
    </source>
</reference>
<accession>G7VPN1</accession>
<name>G7VPN1_PAETH</name>
<reference evidence="2" key="1">
    <citation type="submission" date="2011-11" db="EMBL/GenBank/DDBJ databases">
        <title>Complete sequence of Paenibacillus terrae HPL-003.</title>
        <authorList>
            <person name="Shin S.H."/>
            <person name="Kim S."/>
            <person name="Kim J.Y."/>
        </authorList>
    </citation>
    <scope>NUCLEOTIDE SEQUENCE [LARGE SCALE GENOMIC DNA]</scope>
    <source>
        <strain evidence="2">HPL-003</strain>
    </source>
</reference>
<protein>
    <submittedName>
        <fullName evidence="1">Extracellular solute-binding protein family 1</fullName>
    </submittedName>
</protein>
<reference evidence="1 2" key="3">
    <citation type="journal article" date="2012" name="J. Bacteriol.">
        <title>Genome Sequence of Paenibacillus terrae HPL-003, a Xylanase-Producing Bacterium Isolated from Soil Found in Forest Residue.</title>
        <authorList>
            <person name="Shin S.H."/>
            <person name="Kim S."/>
            <person name="Kim J.Y."/>
            <person name="Song H.Y."/>
            <person name="Cho S.J."/>
            <person name="Kim D.R."/>
            <person name="Lee K.I."/>
            <person name="Lim H.K."/>
            <person name="Park N.J."/>
            <person name="Hwang I.T."/>
            <person name="Yang K.S."/>
        </authorList>
    </citation>
    <scope>NUCLEOTIDE SEQUENCE [LARGE SCALE GENOMIC DNA]</scope>
    <source>
        <strain evidence="1 2">HPL-003</strain>
    </source>
</reference>
<proteinExistence type="predicted"/>